<reference evidence="2 3" key="1">
    <citation type="journal article" date="2021" name="Sci. Rep.">
        <title>The genome of the diatom Chaetoceros tenuissimus carries an ancient integrated fragment of an extant virus.</title>
        <authorList>
            <person name="Hongo Y."/>
            <person name="Kimura K."/>
            <person name="Takaki Y."/>
            <person name="Yoshida Y."/>
            <person name="Baba S."/>
            <person name="Kobayashi G."/>
            <person name="Nagasaki K."/>
            <person name="Hano T."/>
            <person name="Tomaru Y."/>
        </authorList>
    </citation>
    <scope>NUCLEOTIDE SEQUENCE [LARGE SCALE GENOMIC DNA]</scope>
    <source>
        <strain evidence="2 3">NIES-3715</strain>
    </source>
</reference>
<keyword evidence="3" id="KW-1185">Reference proteome</keyword>
<organism evidence="2 3">
    <name type="scientific">Chaetoceros tenuissimus</name>
    <dbReference type="NCBI Taxonomy" id="426638"/>
    <lineage>
        <taxon>Eukaryota</taxon>
        <taxon>Sar</taxon>
        <taxon>Stramenopiles</taxon>
        <taxon>Ochrophyta</taxon>
        <taxon>Bacillariophyta</taxon>
        <taxon>Coscinodiscophyceae</taxon>
        <taxon>Chaetocerotophycidae</taxon>
        <taxon>Chaetocerotales</taxon>
        <taxon>Chaetocerotaceae</taxon>
        <taxon>Chaetoceros</taxon>
    </lineage>
</organism>
<evidence type="ECO:0000313" key="2">
    <source>
        <dbReference type="EMBL" id="GFH52391.1"/>
    </source>
</evidence>
<dbReference type="AlphaFoldDB" id="A0AAD3CUB1"/>
<proteinExistence type="predicted"/>
<protein>
    <submittedName>
        <fullName evidence="2">Uncharacterized protein</fullName>
    </submittedName>
</protein>
<gene>
    <name evidence="2" type="ORF">CTEN210_08867</name>
</gene>
<evidence type="ECO:0000313" key="3">
    <source>
        <dbReference type="Proteomes" id="UP001054902"/>
    </source>
</evidence>
<feature type="region of interest" description="Disordered" evidence="1">
    <location>
        <begin position="97"/>
        <end position="123"/>
    </location>
</feature>
<comment type="caution">
    <text evidence="2">The sequence shown here is derived from an EMBL/GenBank/DDBJ whole genome shotgun (WGS) entry which is preliminary data.</text>
</comment>
<accession>A0AAD3CUB1</accession>
<dbReference type="Proteomes" id="UP001054902">
    <property type="component" value="Unassembled WGS sequence"/>
</dbReference>
<sequence length="216" mass="25299">MDIPTNIRFPEEGIQEIRKFAHKSTSPRSTTDFMSNDTDDDINDLVISFLARILHLSVTIMQHEYFMEMDQRHVKYALDVYMESDESPLETSSNALLGHEKDSNEVEDPTYQTCDKDNSHDEGIDEEDLWECDEDDSDDEEFDEEVRLITLPDESGKNFYKEYKPLDKEIRLSNEEFKNSVIKKLSYEIGYYMDIEQDVITVLKEACYAFAVNRLL</sequence>
<name>A0AAD3CUB1_9STRA</name>
<evidence type="ECO:0000256" key="1">
    <source>
        <dbReference type="SAM" id="MobiDB-lite"/>
    </source>
</evidence>
<dbReference type="EMBL" id="BLLK01000045">
    <property type="protein sequence ID" value="GFH52391.1"/>
    <property type="molecule type" value="Genomic_DNA"/>
</dbReference>